<organism evidence="1 2">
    <name type="scientific">Roseicella aquatilis</name>
    <dbReference type="NCBI Taxonomy" id="2527868"/>
    <lineage>
        <taxon>Bacteria</taxon>
        <taxon>Pseudomonadati</taxon>
        <taxon>Pseudomonadota</taxon>
        <taxon>Alphaproteobacteria</taxon>
        <taxon>Acetobacterales</taxon>
        <taxon>Roseomonadaceae</taxon>
        <taxon>Roseicella</taxon>
    </lineage>
</organism>
<accession>A0A4R4D930</accession>
<dbReference type="RefSeq" id="WP_132293408.1">
    <property type="nucleotide sequence ID" value="NZ_SKBM01000022.1"/>
</dbReference>
<dbReference type="AlphaFoldDB" id="A0A4R4D930"/>
<dbReference type="Proteomes" id="UP000295023">
    <property type="component" value="Unassembled WGS sequence"/>
</dbReference>
<proteinExistence type="predicted"/>
<dbReference type="EMBL" id="SKBM01000022">
    <property type="protein sequence ID" value="TCZ56595.1"/>
    <property type="molecule type" value="Genomic_DNA"/>
</dbReference>
<dbReference type="OrthoDB" id="7042075at2"/>
<name>A0A4R4D930_9PROT</name>
<reference evidence="1 2" key="1">
    <citation type="submission" date="2019-03" db="EMBL/GenBank/DDBJ databases">
        <title>Paracraurococcus aquatilis NE82 genome sequence.</title>
        <authorList>
            <person name="Zhao Y."/>
            <person name="Du Z."/>
        </authorList>
    </citation>
    <scope>NUCLEOTIDE SEQUENCE [LARGE SCALE GENOMIC DNA]</scope>
    <source>
        <strain evidence="1 2">NE82</strain>
    </source>
</reference>
<protein>
    <submittedName>
        <fullName evidence="1">Uncharacterized protein</fullName>
    </submittedName>
</protein>
<comment type="caution">
    <text evidence="1">The sequence shown here is derived from an EMBL/GenBank/DDBJ whole genome shotgun (WGS) entry which is preliminary data.</text>
</comment>
<gene>
    <name evidence="1" type="ORF">EXY23_19575</name>
</gene>
<keyword evidence="2" id="KW-1185">Reference proteome</keyword>
<evidence type="ECO:0000313" key="1">
    <source>
        <dbReference type="EMBL" id="TCZ56595.1"/>
    </source>
</evidence>
<evidence type="ECO:0000313" key="2">
    <source>
        <dbReference type="Proteomes" id="UP000295023"/>
    </source>
</evidence>
<sequence>MTLAPAGEVRTLYHWATDRCEDEFIPDAPARAFRRADGRMTLLATHRENWALVGQDFTSLKPSCRSVLRSSEHRREGAGRLWIEATWTHDGRHIAALVSQDLEEPTRREGCEKRGLPGRCWLNNILAARSADMGESFSLLAPSERMVATLGDRYPPGAQARFGAFTTSNIVRQGDAYFMIAYVQGEGVQQAGNCLFRTDDPFQPGRWRGWDGQGFAADLGVPGGRQSCTPLPSRALPGEVRSLTYDTRHATWLAVFRARLALPGDAQPVPGFYVAQSPDLLHWQAPRRIVAAPTRARIDDPDIVANYPSLLDPGSKSRNFDTIDSGRPVLLYTVQHLQAGRGSMNRDLRYLPLRVE</sequence>